<comment type="caution">
    <text evidence="1">The sequence shown here is derived from an EMBL/GenBank/DDBJ whole genome shotgun (WGS) entry which is preliminary data.</text>
</comment>
<name>A0A397J658_9GLOM</name>
<gene>
    <name evidence="1" type="ORF">Glove_87g120</name>
</gene>
<evidence type="ECO:0000313" key="2">
    <source>
        <dbReference type="Proteomes" id="UP000266861"/>
    </source>
</evidence>
<proteinExistence type="predicted"/>
<sequence length="87" mass="10063">MKWSYGNLGLEIILAGKTSPTIITISYKNIIGIRQIRRVSHELDFCIKLSKKDNEFRVKRALFITNFIDLNMAKGNKEEEADDVFNQ</sequence>
<dbReference type="AlphaFoldDB" id="A0A397J658"/>
<dbReference type="Proteomes" id="UP000266861">
    <property type="component" value="Unassembled WGS sequence"/>
</dbReference>
<reference evidence="1 2" key="1">
    <citation type="submission" date="2018-08" db="EMBL/GenBank/DDBJ databases">
        <title>Genome and evolution of the arbuscular mycorrhizal fungus Diversispora epigaea (formerly Glomus versiforme) and its bacterial endosymbionts.</title>
        <authorList>
            <person name="Sun X."/>
            <person name="Fei Z."/>
            <person name="Harrison M."/>
        </authorList>
    </citation>
    <scope>NUCLEOTIDE SEQUENCE [LARGE SCALE GENOMIC DNA]</scope>
    <source>
        <strain evidence="1 2">IT104</strain>
    </source>
</reference>
<evidence type="ECO:0000313" key="1">
    <source>
        <dbReference type="EMBL" id="RHZ83815.1"/>
    </source>
</evidence>
<keyword evidence="2" id="KW-1185">Reference proteome</keyword>
<protein>
    <submittedName>
        <fullName evidence="1">Uncharacterized protein</fullName>
    </submittedName>
</protein>
<dbReference type="EMBL" id="PQFF01000083">
    <property type="protein sequence ID" value="RHZ83815.1"/>
    <property type="molecule type" value="Genomic_DNA"/>
</dbReference>
<organism evidence="1 2">
    <name type="scientific">Diversispora epigaea</name>
    <dbReference type="NCBI Taxonomy" id="1348612"/>
    <lineage>
        <taxon>Eukaryota</taxon>
        <taxon>Fungi</taxon>
        <taxon>Fungi incertae sedis</taxon>
        <taxon>Mucoromycota</taxon>
        <taxon>Glomeromycotina</taxon>
        <taxon>Glomeromycetes</taxon>
        <taxon>Diversisporales</taxon>
        <taxon>Diversisporaceae</taxon>
        <taxon>Diversispora</taxon>
    </lineage>
</organism>
<accession>A0A397J658</accession>